<dbReference type="EMBL" id="BAABIE010000013">
    <property type="protein sequence ID" value="GAA4754251.1"/>
    <property type="molecule type" value="Genomic_DNA"/>
</dbReference>
<evidence type="ECO:0000313" key="11">
    <source>
        <dbReference type="EMBL" id="GAA4754251.1"/>
    </source>
</evidence>
<evidence type="ECO:0000256" key="6">
    <source>
        <dbReference type="ARBA" id="ARBA00023136"/>
    </source>
</evidence>
<reference evidence="12" key="1">
    <citation type="journal article" date="2019" name="Int. J. Syst. Evol. Microbiol.">
        <title>The Global Catalogue of Microorganisms (GCM) 10K type strain sequencing project: providing services to taxonomists for standard genome sequencing and annotation.</title>
        <authorList>
            <consortium name="The Broad Institute Genomics Platform"/>
            <consortium name="The Broad Institute Genome Sequencing Center for Infectious Disease"/>
            <person name="Wu L."/>
            <person name="Ma J."/>
        </authorList>
    </citation>
    <scope>NUCLEOTIDE SEQUENCE [LARGE SCALE GENOMIC DNA]</scope>
    <source>
        <strain evidence="12">JCM 18077</strain>
    </source>
</reference>
<feature type="transmembrane region" description="Helical" evidence="9">
    <location>
        <begin position="172"/>
        <end position="189"/>
    </location>
</feature>
<accession>A0ABP8ZEI4</accession>
<dbReference type="SUPFAM" id="SSF52266">
    <property type="entry name" value="SGNH hydrolase"/>
    <property type="match status" value="1"/>
</dbReference>
<feature type="transmembrane region" description="Helical" evidence="9">
    <location>
        <begin position="12"/>
        <end position="31"/>
    </location>
</feature>
<evidence type="ECO:0000313" key="12">
    <source>
        <dbReference type="Proteomes" id="UP001500822"/>
    </source>
</evidence>
<proteinExistence type="predicted"/>
<dbReference type="CDD" id="cd00229">
    <property type="entry name" value="SGNH_hydrolase"/>
    <property type="match status" value="1"/>
</dbReference>
<evidence type="ECO:0000256" key="9">
    <source>
        <dbReference type="SAM" id="Phobius"/>
    </source>
</evidence>
<dbReference type="Proteomes" id="UP001500822">
    <property type="component" value="Unassembled WGS sequence"/>
</dbReference>
<feature type="transmembrane region" description="Helical" evidence="9">
    <location>
        <begin position="265"/>
        <end position="293"/>
    </location>
</feature>
<name>A0ABP8ZEI4_9ACTN</name>
<evidence type="ECO:0000256" key="4">
    <source>
        <dbReference type="ARBA" id="ARBA00022692"/>
    </source>
</evidence>
<dbReference type="PANTHER" id="PTHR23028:SF53">
    <property type="entry name" value="ACYL_TRANSF_3 DOMAIN-CONTAINING PROTEIN"/>
    <property type="match status" value="1"/>
</dbReference>
<keyword evidence="7" id="KW-0012">Acyltransferase</keyword>
<feature type="transmembrane region" description="Helical" evidence="9">
    <location>
        <begin position="151"/>
        <end position="167"/>
    </location>
</feature>
<evidence type="ECO:0000256" key="7">
    <source>
        <dbReference type="ARBA" id="ARBA00023315"/>
    </source>
</evidence>
<keyword evidence="5 9" id="KW-1133">Transmembrane helix</keyword>
<feature type="domain" description="Acyltransferase 3" evidence="10">
    <location>
        <begin position="13"/>
        <end position="345"/>
    </location>
</feature>
<dbReference type="InterPro" id="IPR036514">
    <property type="entry name" value="SGNH_hydro_sf"/>
</dbReference>
<protein>
    <recommendedName>
        <fullName evidence="10">Acyltransferase 3 domain-containing protein</fullName>
    </recommendedName>
</protein>
<feature type="region of interest" description="Disordered" evidence="8">
    <location>
        <begin position="421"/>
        <end position="448"/>
    </location>
</feature>
<feature type="transmembrane region" description="Helical" evidence="9">
    <location>
        <begin position="328"/>
        <end position="349"/>
    </location>
</feature>
<comment type="caution">
    <text evidence="11">The sequence shown here is derived from an EMBL/GenBank/DDBJ whole genome shotgun (WGS) entry which is preliminary data.</text>
</comment>
<dbReference type="PANTHER" id="PTHR23028">
    <property type="entry name" value="ACETYLTRANSFERASE"/>
    <property type="match status" value="1"/>
</dbReference>
<evidence type="ECO:0000256" key="5">
    <source>
        <dbReference type="ARBA" id="ARBA00022989"/>
    </source>
</evidence>
<comment type="subcellular location">
    <subcellularLocation>
        <location evidence="1">Cell membrane</location>
        <topology evidence="1">Multi-pass membrane protein</topology>
    </subcellularLocation>
</comment>
<gene>
    <name evidence="11" type="ORF">GCM10023217_27300</name>
</gene>
<keyword evidence="2" id="KW-1003">Cell membrane</keyword>
<organism evidence="11 12">
    <name type="scientific">Gordonia alkaliphila</name>
    <dbReference type="NCBI Taxonomy" id="1053547"/>
    <lineage>
        <taxon>Bacteria</taxon>
        <taxon>Bacillati</taxon>
        <taxon>Actinomycetota</taxon>
        <taxon>Actinomycetes</taxon>
        <taxon>Mycobacteriales</taxon>
        <taxon>Gordoniaceae</taxon>
        <taxon>Gordonia</taxon>
    </lineage>
</organism>
<keyword evidence="3" id="KW-0808">Transferase</keyword>
<evidence type="ECO:0000256" key="2">
    <source>
        <dbReference type="ARBA" id="ARBA00022475"/>
    </source>
</evidence>
<evidence type="ECO:0000256" key="8">
    <source>
        <dbReference type="SAM" id="MobiDB-lite"/>
    </source>
</evidence>
<keyword evidence="12" id="KW-1185">Reference proteome</keyword>
<feature type="transmembrane region" description="Helical" evidence="9">
    <location>
        <begin position="209"/>
        <end position="224"/>
    </location>
</feature>
<dbReference type="Pfam" id="PF01757">
    <property type="entry name" value="Acyl_transf_3"/>
    <property type="match status" value="1"/>
</dbReference>
<feature type="region of interest" description="Disordered" evidence="8">
    <location>
        <begin position="477"/>
        <end position="503"/>
    </location>
</feature>
<keyword evidence="6 9" id="KW-0472">Membrane</keyword>
<feature type="transmembrane region" description="Helical" evidence="9">
    <location>
        <begin position="305"/>
        <end position="322"/>
    </location>
</feature>
<evidence type="ECO:0000256" key="3">
    <source>
        <dbReference type="ARBA" id="ARBA00022679"/>
    </source>
</evidence>
<sequence length="808" mass="86915">MPRPTHNTASYLPALDGLRALAVVFVVLYHLDVPGFGGGLLGVGMFFTLSGFLITSLLISSQEKTGGLGLRTFWIRRFRRLVPAVVLVLAATLVTAAVMVPDQLTGYLWESLAALFYVNNWYTIASSTSYFDRFGGPSPLSHLWSLSIEEQFYVVWPLVLALLYLVVKRRIGITLVTVGLALGSFYLLYDLASPVLDNTRAYEGTDTRAGGLLLGAAMAFWWPARKHRITHAQRCWLDVAALAGLAAVIYLVVFTNDNSMSLYSWGLLVLTLATMAVLAAAVAPQTLVATLLALPPLRWIGERSYGLYLWHMPVVAFVPLAVRTDAPWFSALLVIGITVVLATLSWRYVEDPIRRYGFVGALTGKHHDPDAPATPPAADPAPRAIVDEAPDPDLDLDQAAARPEPTARAIVEEPVDLSAILGGPSAVADDDAAAENPASEVTDDERAVPEPSLAMVVMDHTDDAAGTPAALLDAAEAPEDCADEADDDTNEGPADEAPAEEPTAEEPLVVVIADPHQRTRTRRGAWRSVGAVTGILSLAAVLMIGANLLNPDMAVVRAFSSSAIDTDLADDEGKPTTEPVGPTLPADLRRTSCTEVIHVGDSTSIGMEDVGLQPDPTKRLAAQYKRVGAKEYHSDVAGGRASIERLNGEPNALEAIQTDLQRGWKGCWVMAKGINDTANVEVGGPGPLDMRIDLLMEPLKGQPVLWPTISTNHLNENPAYNNRAMARFNKALIRACKRYPNLRVYDLAGEVHDSWFEDGVHFTPEGNAARATMLATALATVYPANDLAPSGCLLRSVDAVQPPADQQK</sequence>
<feature type="transmembrane region" description="Helical" evidence="9">
    <location>
        <begin position="528"/>
        <end position="549"/>
    </location>
</feature>
<feature type="transmembrane region" description="Helical" evidence="9">
    <location>
        <begin position="81"/>
        <end position="100"/>
    </location>
</feature>
<evidence type="ECO:0000259" key="10">
    <source>
        <dbReference type="Pfam" id="PF01757"/>
    </source>
</evidence>
<dbReference type="InterPro" id="IPR050879">
    <property type="entry name" value="Acyltransferase_3"/>
</dbReference>
<dbReference type="InterPro" id="IPR002656">
    <property type="entry name" value="Acyl_transf_3_dom"/>
</dbReference>
<keyword evidence="4 9" id="KW-0812">Transmembrane</keyword>
<feature type="region of interest" description="Disordered" evidence="8">
    <location>
        <begin position="367"/>
        <end position="393"/>
    </location>
</feature>
<evidence type="ECO:0000256" key="1">
    <source>
        <dbReference type="ARBA" id="ARBA00004651"/>
    </source>
</evidence>
<feature type="transmembrane region" description="Helical" evidence="9">
    <location>
        <begin position="236"/>
        <end position="253"/>
    </location>
</feature>
<dbReference type="Gene3D" id="3.40.50.1110">
    <property type="entry name" value="SGNH hydrolase"/>
    <property type="match status" value="1"/>
</dbReference>
<feature type="transmembrane region" description="Helical" evidence="9">
    <location>
        <begin position="37"/>
        <end position="60"/>
    </location>
</feature>